<dbReference type="InterPro" id="IPR017441">
    <property type="entry name" value="Protein_kinase_ATP_BS"/>
</dbReference>
<evidence type="ECO:0000256" key="1">
    <source>
        <dbReference type="ARBA" id="ARBA00022741"/>
    </source>
</evidence>
<proteinExistence type="predicted"/>
<dbReference type="PROSITE" id="PS00107">
    <property type="entry name" value="PROTEIN_KINASE_ATP"/>
    <property type="match status" value="1"/>
</dbReference>
<evidence type="ECO:0000313" key="7">
    <source>
        <dbReference type="Proteomes" id="UP001521116"/>
    </source>
</evidence>
<feature type="region of interest" description="Disordered" evidence="4">
    <location>
        <begin position="1"/>
        <end position="51"/>
    </location>
</feature>
<dbReference type="InterPro" id="IPR000719">
    <property type="entry name" value="Prot_kinase_dom"/>
</dbReference>
<feature type="binding site" evidence="3">
    <location>
        <position position="386"/>
    </location>
    <ligand>
        <name>ATP</name>
        <dbReference type="ChEBI" id="CHEBI:30616"/>
    </ligand>
</feature>
<dbReference type="Pfam" id="PF00069">
    <property type="entry name" value="Pkinase"/>
    <property type="match status" value="1"/>
</dbReference>
<evidence type="ECO:0000256" key="3">
    <source>
        <dbReference type="PROSITE-ProRule" id="PRU10141"/>
    </source>
</evidence>
<reference evidence="6 7" key="1">
    <citation type="submission" date="2024-02" db="EMBL/GenBank/DDBJ databases">
        <title>De novo assembly and annotation of 12 fungi associated with fruit tree decline syndrome in Ontario, Canada.</title>
        <authorList>
            <person name="Sulman M."/>
            <person name="Ellouze W."/>
            <person name="Ilyukhin E."/>
        </authorList>
    </citation>
    <scope>NUCLEOTIDE SEQUENCE [LARGE SCALE GENOMIC DNA]</scope>
    <source>
        <strain evidence="6 7">M1-105</strain>
    </source>
</reference>
<dbReference type="Gene3D" id="1.10.510.10">
    <property type="entry name" value="Transferase(Phosphotransferase) domain 1"/>
    <property type="match status" value="1"/>
</dbReference>
<dbReference type="EMBL" id="JAJVDC020000065">
    <property type="protein sequence ID" value="KAL1628083.1"/>
    <property type="molecule type" value="Genomic_DNA"/>
</dbReference>
<evidence type="ECO:0000313" key="6">
    <source>
        <dbReference type="EMBL" id="KAL1628083.1"/>
    </source>
</evidence>
<feature type="region of interest" description="Disordered" evidence="4">
    <location>
        <begin position="291"/>
        <end position="321"/>
    </location>
</feature>
<organism evidence="6 7">
    <name type="scientific">Neofusicoccum ribis</name>
    <dbReference type="NCBI Taxonomy" id="45134"/>
    <lineage>
        <taxon>Eukaryota</taxon>
        <taxon>Fungi</taxon>
        <taxon>Dikarya</taxon>
        <taxon>Ascomycota</taxon>
        <taxon>Pezizomycotina</taxon>
        <taxon>Dothideomycetes</taxon>
        <taxon>Dothideomycetes incertae sedis</taxon>
        <taxon>Botryosphaeriales</taxon>
        <taxon>Botryosphaeriaceae</taxon>
        <taxon>Neofusicoccum</taxon>
    </lineage>
</organism>
<evidence type="ECO:0000256" key="4">
    <source>
        <dbReference type="SAM" id="MobiDB-lite"/>
    </source>
</evidence>
<dbReference type="InterPro" id="IPR008271">
    <property type="entry name" value="Ser/Thr_kinase_AS"/>
</dbReference>
<name>A0ABR3STJ8_9PEZI</name>
<dbReference type="Proteomes" id="UP001521116">
    <property type="component" value="Unassembled WGS sequence"/>
</dbReference>
<protein>
    <recommendedName>
        <fullName evidence="5">Protein kinase domain-containing protein</fullName>
    </recommendedName>
</protein>
<dbReference type="SMART" id="SM00220">
    <property type="entry name" value="S_TKc"/>
    <property type="match status" value="1"/>
</dbReference>
<dbReference type="PROSITE" id="PS00108">
    <property type="entry name" value="PROTEIN_KINASE_ST"/>
    <property type="match status" value="1"/>
</dbReference>
<dbReference type="SUPFAM" id="SSF56112">
    <property type="entry name" value="Protein kinase-like (PK-like)"/>
    <property type="match status" value="1"/>
</dbReference>
<comment type="caution">
    <text evidence="6">The sequence shown here is derived from an EMBL/GenBank/DDBJ whole genome shotgun (WGS) entry which is preliminary data.</text>
</comment>
<gene>
    <name evidence="6" type="ORF">SLS56_006013</name>
</gene>
<dbReference type="InterPro" id="IPR011009">
    <property type="entry name" value="Kinase-like_dom_sf"/>
</dbReference>
<feature type="domain" description="Protein kinase" evidence="5">
    <location>
        <begin position="351"/>
        <end position="648"/>
    </location>
</feature>
<dbReference type="PROSITE" id="PS50011">
    <property type="entry name" value="PROTEIN_KINASE_DOM"/>
    <property type="match status" value="1"/>
</dbReference>
<keyword evidence="7" id="KW-1185">Reference proteome</keyword>
<evidence type="ECO:0000259" key="5">
    <source>
        <dbReference type="PROSITE" id="PS50011"/>
    </source>
</evidence>
<dbReference type="PANTHER" id="PTHR24347">
    <property type="entry name" value="SERINE/THREONINE-PROTEIN KINASE"/>
    <property type="match status" value="1"/>
</dbReference>
<evidence type="ECO:0000256" key="2">
    <source>
        <dbReference type="ARBA" id="ARBA00022840"/>
    </source>
</evidence>
<sequence length="666" mass="74252">MAPAERPHTFQKLRLNTRPSSKPIPSAFASIKRNDGEQPGSPFPELEDDFWPHEDDSAVALTDAELADTVFQDENADLYSQDTRPWDACSPSLRHDQYVLPGRPRQTPSLEESFSHRHRAISFAPKVTLDGGDHFPMDAPLPRPDSCTNLKDARSDVKGDPAVEEGHEDHNAVHLRNNSETAKARYDSHTGEPVEIRQRRPGFPYRTGQSRHPLLQETVDDLAKDAELEENDRVASLTSGTTVSTNDGSLTPLDASDYLQSPLAASSPIEFPSAYGSSYFPTSRRTSSVRSRSFYSEKGSLRRSSRRTSTRSGNSSMSPASAFLSHFGKEEASSSIEPDDEGQEIPDHSGYFIGKQIGFGGFSVVKEVSTIQNGVKIIRAVKIVRKQVSGKDEAENEKLQTEFEHEVEIWRYLKHPYILPLLTVYDSPFATFCITQLNTGGTLFDIIRTNRRAGSPALPSKLAKRYLYQLASALRYLHEDVHVVHRDVKLENCLIDMSAPDASTEGGNLLLCDFGMADFITNENRNLPSPLEEPAYNNVGPSDTSTCVNGSLEYASPELLHARTPLYSTAVDIWAYGVVAYTLLTGNRPFSHSFQPALVMLITKGEWDEEALREAGADEDAIELIRGCLEMDPQLRWTISEILECEWFEGCSRIYEDVQREWVASN</sequence>
<feature type="region of interest" description="Disordered" evidence="4">
    <location>
        <begin position="230"/>
        <end position="250"/>
    </location>
</feature>
<feature type="compositionally biased region" description="Polar residues" evidence="4">
    <location>
        <begin position="236"/>
        <end position="249"/>
    </location>
</feature>
<keyword evidence="2 3" id="KW-0067">ATP-binding</keyword>
<accession>A0ABR3STJ8</accession>
<keyword evidence="1 3" id="KW-0547">Nucleotide-binding</keyword>